<sequence length="214" mass="24714">MKERPIIFSGPMVRALLAGTKTQTRRAMKLQPYSNGFHFNGHDIACHTDYLPPSAMLLDVYRRGMHLYTTSDIEGWEAECPYGVTGQRLWVRETWMDLGCVRIERQTGDLSRYAYAADTPPGSYGDECRKDYGLKWRPSIHMPRAASRITLEVRGVRVERLQDISAEDALAEGIEHSTMNDPRVEYRWLWEQINGACSWDANPWVWVVQFNRAE</sequence>
<organism evidence="1 2">
    <name type="scientific">Caldimonas brevitalea</name>
    <dbReference type="NCBI Taxonomy" id="413882"/>
    <lineage>
        <taxon>Bacteria</taxon>
        <taxon>Pseudomonadati</taxon>
        <taxon>Pseudomonadota</taxon>
        <taxon>Betaproteobacteria</taxon>
        <taxon>Burkholderiales</taxon>
        <taxon>Sphaerotilaceae</taxon>
        <taxon>Caldimonas</taxon>
    </lineage>
</organism>
<dbReference type="Proteomes" id="UP000035352">
    <property type="component" value="Chromosome"/>
</dbReference>
<dbReference type="OrthoDB" id="72471at2"/>
<dbReference type="STRING" id="413882.AAW51_2059"/>
<evidence type="ECO:0000313" key="1">
    <source>
        <dbReference type="EMBL" id="AKJ28750.1"/>
    </source>
</evidence>
<dbReference type="PATRIC" id="fig|413882.6.peg.2163"/>
<reference evidence="1 2" key="1">
    <citation type="submission" date="2015-05" db="EMBL/GenBank/DDBJ databases">
        <authorList>
            <person name="Tang B."/>
            <person name="Yu Y."/>
        </authorList>
    </citation>
    <scope>NUCLEOTIDE SEQUENCE [LARGE SCALE GENOMIC DNA]</scope>
    <source>
        <strain evidence="1 2">DSM 7029</strain>
    </source>
</reference>
<gene>
    <name evidence="1" type="ORF">AAW51_2059</name>
</gene>
<keyword evidence="2" id="KW-1185">Reference proteome</keyword>
<dbReference type="RefSeq" id="WP_047194547.1">
    <property type="nucleotide sequence ID" value="NZ_CP011371.1"/>
</dbReference>
<accession>A0A0G3BQC0</accession>
<dbReference type="EMBL" id="CP011371">
    <property type="protein sequence ID" value="AKJ28750.1"/>
    <property type="molecule type" value="Genomic_DNA"/>
</dbReference>
<protein>
    <submittedName>
        <fullName evidence="1">Phage-related protein</fullName>
    </submittedName>
</protein>
<dbReference type="AlphaFoldDB" id="A0A0G3BQC0"/>
<name>A0A0G3BQC0_9BURK</name>
<proteinExistence type="predicted"/>
<evidence type="ECO:0000313" key="2">
    <source>
        <dbReference type="Proteomes" id="UP000035352"/>
    </source>
</evidence>
<dbReference type="KEGG" id="pbh:AAW51_2059"/>